<comment type="caution">
    <text evidence="9">The sequence shown here is derived from an EMBL/GenBank/DDBJ whole genome shotgun (WGS) entry which is preliminary data.</text>
</comment>
<dbReference type="GO" id="GO:0005537">
    <property type="term" value="F:D-mannose binding"/>
    <property type="evidence" value="ECO:0007669"/>
    <property type="project" value="TreeGrafter"/>
</dbReference>
<keyword evidence="4 7" id="KW-1133">Transmembrane helix</keyword>
<protein>
    <submittedName>
        <fullName evidence="9">Legume-like lectin family protein</fullName>
    </submittedName>
</protein>
<feature type="domain" description="L-type lectin-like" evidence="8">
    <location>
        <begin position="65"/>
        <end position="293"/>
    </location>
</feature>
<reference evidence="9 10" key="1">
    <citation type="submission" date="2020-03" db="EMBL/GenBank/DDBJ databases">
        <title>FDA dAtabase for Regulatory Grade micrObial Sequences (FDA-ARGOS): Supporting development and validation of Infectious Disease Dx tests.</title>
        <authorList>
            <person name="Campos J."/>
            <person name="Goldberg B."/>
            <person name="Tallon L."/>
            <person name="Sadzewicz L."/>
            <person name="Vavikolanu K."/>
            <person name="Mehta A."/>
            <person name="Aluvathingal J."/>
            <person name="Nadendla S."/>
            <person name="Nandy P."/>
            <person name="Geyer C."/>
            <person name="Yan Y."/>
            <person name="Sichtig H."/>
        </authorList>
    </citation>
    <scope>NUCLEOTIDE SEQUENCE [LARGE SCALE GENOMIC DNA]</scope>
    <source>
        <strain evidence="9 10">FDAARGOS_656</strain>
    </source>
</reference>
<evidence type="ECO:0000256" key="2">
    <source>
        <dbReference type="ARBA" id="ARBA00022692"/>
    </source>
</evidence>
<dbReference type="CDD" id="cd07308">
    <property type="entry name" value="lectin_leg-like"/>
    <property type="match status" value="1"/>
</dbReference>
<dbReference type="GO" id="GO:0006888">
    <property type="term" value="P:endoplasmic reticulum to Golgi vesicle-mediated transport"/>
    <property type="evidence" value="ECO:0007669"/>
    <property type="project" value="TreeGrafter"/>
</dbReference>
<dbReference type="Pfam" id="PF03388">
    <property type="entry name" value="Lectin_leg-like"/>
    <property type="match status" value="1"/>
</dbReference>
<dbReference type="GO" id="GO:0005789">
    <property type="term" value="C:endoplasmic reticulum membrane"/>
    <property type="evidence" value="ECO:0007669"/>
    <property type="project" value="TreeGrafter"/>
</dbReference>
<dbReference type="GO" id="GO:0000139">
    <property type="term" value="C:Golgi membrane"/>
    <property type="evidence" value="ECO:0007669"/>
    <property type="project" value="TreeGrafter"/>
</dbReference>
<evidence type="ECO:0000256" key="1">
    <source>
        <dbReference type="ARBA" id="ARBA00004479"/>
    </source>
</evidence>
<keyword evidence="9" id="KW-0430">Lectin</keyword>
<evidence type="ECO:0000256" key="6">
    <source>
        <dbReference type="SAM" id="MobiDB-lite"/>
    </source>
</evidence>
<dbReference type="GO" id="GO:0030134">
    <property type="term" value="C:COPII-coated ER to Golgi transport vesicle"/>
    <property type="evidence" value="ECO:0007669"/>
    <property type="project" value="TreeGrafter"/>
</dbReference>
<dbReference type="GO" id="GO:0005793">
    <property type="term" value="C:endoplasmic reticulum-Golgi intermediate compartment"/>
    <property type="evidence" value="ECO:0007669"/>
    <property type="project" value="TreeGrafter"/>
</dbReference>
<dbReference type="Gene3D" id="2.60.120.200">
    <property type="match status" value="1"/>
</dbReference>
<dbReference type="EMBL" id="JABWAD010000060">
    <property type="protein sequence ID" value="KAF6063736.1"/>
    <property type="molecule type" value="Genomic_DNA"/>
</dbReference>
<feature type="transmembrane region" description="Helical" evidence="7">
    <location>
        <begin position="402"/>
        <end position="420"/>
    </location>
</feature>
<dbReference type="AlphaFoldDB" id="A0A8H6F2Y4"/>
<proteinExistence type="predicted"/>
<dbReference type="SMR" id="A0A8H6F2Y4"/>
<dbReference type="FunFam" id="2.60.120.200:FF:000433">
    <property type="entry name" value="Lectin family integral membrane protein, putative"/>
    <property type="match status" value="1"/>
</dbReference>
<keyword evidence="3" id="KW-0732">Signal</keyword>
<dbReference type="InterPro" id="IPR005052">
    <property type="entry name" value="Lectin_leg"/>
</dbReference>
<dbReference type="PANTHER" id="PTHR12223:SF45">
    <property type="entry name" value="RE50040P"/>
    <property type="match status" value="1"/>
</dbReference>
<dbReference type="InterPro" id="IPR051136">
    <property type="entry name" value="Intracellular_Lectin-GPT"/>
</dbReference>
<organism evidence="9 10">
    <name type="scientific">Candida albicans</name>
    <name type="common">Yeast</name>
    <dbReference type="NCBI Taxonomy" id="5476"/>
    <lineage>
        <taxon>Eukaryota</taxon>
        <taxon>Fungi</taxon>
        <taxon>Dikarya</taxon>
        <taxon>Ascomycota</taxon>
        <taxon>Saccharomycotina</taxon>
        <taxon>Pichiomycetes</taxon>
        <taxon>Debaryomycetaceae</taxon>
        <taxon>Candida/Lodderomyces clade</taxon>
        <taxon>Candida</taxon>
    </lineage>
</organism>
<dbReference type="SUPFAM" id="SSF49899">
    <property type="entry name" value="Concanavalin A-like lectins/glucanases"/>
    <property type="match status" value="1"/>
</dbReference>
<comment type="subcellular location">
    <subcellularLocation>
        <location evidence="1">Membrane</location>
        <topology evidence="1">Single-pass type I membrane protein</topology>
    </subcellularLocation>
</comment>
<keyword evidence="5 7" id="KW-0472">Membrane</keyword>
<gene>
    <name evidence="9" type="ORF">FOB64_005359</name>
</gene>
<evidence type="ECO:0000313" key="9">
    <source>
        <dbReference type="EMBL" id="KAF6063736.1"/>
    </source>
</evidence>
<keyword evidence="2 7" id="KW-0812">Transmembrane</keyword>
<feature type="transmembrane region" description="Helical" evidence="7">
    <location>
        <begin position="12"/>
        <end position="30"/>
    </location>
</feature>
<evidence type="ECO:0000256" key="4">
    <source>
        <dbReference type="ARBA" id="ARBA00022989"/>
    </source>
</evidence>
<sequence length="436" mass="50532">MSLSYTIQRSRPLQSLLAIFAFVLLYGIFYTEWFSSIFSSSSTYTPEEINSLLQNKASQIVALKKVELVPQRIQSPYLDESQFHIKNWDSQGNLLVRNHDFIRLTANAPHQVSNMFSKWPIHAESFEMELTFHIHNPDVKHGLVGDGLAIWFLDKPSDIGDVFGIQNKFNGLGIMLDTFKNGKRGQFPYVNLMLGDGNAMYNKATDGYETRLAGCIAKQLLNPEAKETKMRLVYIKSGYLSIDFNYYGHHEQWQNCVTLTDVKLPETKYLGLSAETGQLVENVDIIENRIYALYKPDDTFVESIDELQELIREQNEYDSEVSSVASIVKEEAKAKEKKRGGGRHRAFKKKLSSERRKSLKRLEMAEKRIKEQERQYRLKKYGHEDINFITYWFGKFLVLVKYILYLLIAVVIVWFALIVFRIQKQKRKSKTTGLLD</sequence>
<dbReference type="Proteomes" id="UP000536275">
    <property type="component" value="Unassembled WGS sequence"/>
</dbReference>
<name>A0A8H6F2Y4_CANAX</name>
<evidence type="ECO:0000256" key="3">
    <source>
        <dbReference type="ARBA" id="ARBA00022729"/>
    </source>
</evidence>
<accession>A0A8H6F2Y4</accession>
<evidence type="ECO:0000256" key="5">
    <source>
        <dbReference type="ARBA" id="ARBA00023136"/>
    </source>
</evidence>
<evidence type="ECO:0000259" key="8">
    <source>
        <dbReference type="PROSITE" id="PS51328"/>
    </source>
</evidence>
<evidence type="ECO:0000256" key="7">
    <source>
        <dbReference type="SAM" id="Phobius"/>
    </source>
</evidence>
<dbReference type="PROSITE" id="PS51328">
    <property type="entry name" value="L_LECTIN_LIKE"/>
    <property type="match status" value="1"/>
</dbReference>
<feature type="compositionally biased region" description="Basic residues" evidence="6">
    <location>
        <begin position="335"/>
        <end position="350"/>
    </location>
</feature>
<feature type="region of interest" description="Disordered" evidence="6">
    <location>
        <begin position="335"/>
        <end position="355"/>
    </location>
</feature>
<dbReference type="InterPro" id="IPR013320">
    <property type="entry name" value="ConA-like_dom_sf"/>
</dbReference>
<dbReference type="PANTHER" id="PTHR12223">
    <property type="entry name" value="VESICULAR MANNOSE-BINDING LECTIN"/>
    <property type="match status" value="1"/>
</dbReference>
<evidence type="ECO:0000313" key="10">
    <source>
        <dbReference type="Proteomes" id="UP000536275"/>
    </source>
</evidence>